<gene>
    <name evidence="1" type="ORF">TIFTF001_018795</name>
</gene>
<dbReference type="Gramene" id="FCD_00025578-RA">
    <property type="protein sequence ID" value="FCD_00025578-RA:cds"/>
    <property type="gene ID" value="FCD_00025578"/>
</dbReference>
<dbReference type="EMBL" id="BTGU01000031">
    <property type="protein sequence ID" value="GMN49614.1"/>
    <property type="molecule type" value="Genomic_DNA"/>
</dbReference>
<accession>A0AA88DJA3</accession>
<dbReference type="AlphaFoldDB" id="A0AA88DJA3"/>
<protein>
    <submittedName>
        <fullName evidence="1">Uncharacterized protein</fullName>
    </submittedName>
</protein>
<organism evidence="1 2">
    <name type="scientific">Ficus carica</name>
    <name type="common">Common fig</name>
    <dbReference type="NCBI Taxonomy" id="3494"/>
    <lineage>
        <taxon>Eukaryota</taxon>
        <taxon>Viridiplantae</taxon>
        <taxon>Streptophyta</taxon>
        <taxon>Embryophyta</taxon>
        <taxon>Tracheophyta</taxon>
        <taxon>Spermatophyta</taxon>
        <taxon>Magnoliopsida</taxon>
        <taxon>eudicotyledons</taxon>
        <taxon>Gunneridae</taxon>
        <taxon>Pentapetalae</taxon>
        <taxon>rosids</taxon>
        <taxon>fabids</taxon>
        <taxon>Rosales</taxon>
        <taxon>Moraceae</taxon>
        <taxon>Ficeae</taxon>
        <taxon>Ficus</taxon>
    </lineage>
</organism>
<evidence type="ECO:0000313" key="2">
    <source>
        <dbReference type="Proteomes" id="UP001187192"/>
    </source>
</evidence>
<evidence type="ECO:0000313" key="1">
    <source>
        <dbReference type="EMBL" id="GMN49614.1"/>
    </source>
</evidence>
<reference evidence="1" key="1">
    <citation type="submission" date="2023-07" db="EMBL/GenBank/DDBJ databases">
        <title>draft genome sequence of fig (Ficus carica).</title>
        <authorList>
            <person name="Takahashi T."/>
            <person name="Nishimura K."/>
        </authorList>
    </citation>
    <scope>NUCLEOTIDE SEQUENCE</scope>
</reference>
<dbReference type="Proteomes" id="UP001187192">
    <property type="component" value="Unassembled WGS sequence"/>
</dbReference>
<sequence length="66" mass="7302">MSMESNILGEKGKNGITDCHNFEMAEDGHLYSPPAPADGNEPALLYLLMHYFEIPSSIDYAEEPLS</sequence>
<name>A0AA88DJA3_FICCA</name>
<keyword evidence="2" id="KW-1185">Reference proteome</keyword>
<comment type="caution">
    <text evidence="1">The sequence shown here is derived from an EMBL/GenBank/DDBJ whole genome shotgun (WGS) entry which is preliminary data.</text>
</comment>
<proteinExistence type="predicted"/>